<organism evidence="1 2">
    <name type="scientific">Coleophoma crateriformis</name>
    <dbReference type="NCBI Taxonomy" id="565419"/>
    <lineage>
        <taxon>Eukaryota</taxon>
        <taxon>Fungi</taxon>
        <taxon>Dikarya</taxon>
        <taxon>Ascomycota</taxon>
        <taxon>Pezizomycotina</taxon>
        <taxon>Leotiomycetes</taxon>
        <taxon>Helotiales</taxon>
        <taxon>Dermateaceae</taxon>
        <taxon>Coleophoma</taxon>
    </lineage>
</organism>
<evidence type="ECO:0000313" key="1">
    <source>
        <dbReference type="EMBL" id="RDW95211.1"/>
    </source>
</evidence>
<sequence>MPRYNLEYPKGDRNTVNRYKHQAVYSLTTIHTIINTSPVLHVSFQPSPSDPFPVILPMIGQMGSFSRPSASISDTLECYLHGYVSSRIMNLAREEEASSTAGLPVCIAAAKVDGLVLTLTPNSHNYNYRSAVLFGYATLVTSVEEKLWAMQLITNSVVPGRWPETRVPPNAGEMASTQIVRVRIDSGSAKVREGVPNDEKGDLADAGVTGRVWTGVVPLYEQFGAPVPGPYNEVAEVPEHVRSYVQEVNAASKEYAEVAARKDAPVKKAEAGDEEQ</sequence>
<dbReference type="EMBL" id="PDLN01000001">
    <property type="protein sequence ID" value="RDW95211.1"/>
    <property type="molecule type" value="Genomic_DNA"/>
</dbReference>
<dbReference type="InterPro" id="IPR012349">
    <property type="entry name" value="Split_barrel_FMN-bd"/>
</dbReference>
<dbReference type="PANTHER" id="PTHR34071">
    <property type="entry name" value="5-NITROIMIDAZOLE ANTIBIOTICS RESISTANCE PROTEIN, NIMA-FAMILY-RELATED PROTEIN-RELATED"/>
    <property type="match status" value="1"/>
</dbReference>
<name>A0A3D8T9V8_9HELO</name>
<accession>A0A3D8T9V8</accession>
<proteinExistence type="predicted"/>
<evidence type="ECO:0000313" key="2">
    <source>
        <dbReference type="Proteomes" id="UP000256328"/>
    </source>
</evidence>
<gene>
    <name evidence="1" type="ORF">BP5796_00974</name>
</gene>
<comment type="caution">
    <text evidence="1">The sequence shown here is derived from an EMBL/GenBank/DDBJ whole genome shotgun (WGS) entry which is preliminary data.</text>
</comment>
<reference evidence="1 2" key="1">
    <citation type="journal article" date="2018" name="IMA Fungus">
        <title>IMA Genome-F 9: Draft genome sequence of Annulohypoxylon stygium, Aspergillus mulundensis, Berkeleyomyces basicola (syn. Thielaviopsis basicola), Ceratocystis smalleyi, two Cercospora beticola strains, Coleophoma cylindrospora, Fusarium fracticaudum, Phialophora cf. hyalina, and Morchella septimelata.</title>
        <authorList>
            <person name="Wingfield B.D."/>
            <person name="Bills G.F."/>
            <person name="Dong Y."/>
            <person name="Huang W."/>
            <person name="Nel W.J."/>
            <person name="Swalarsk-Parry B.S."/>
            <person name="Vaghefi N."/>
            <person name="Wilken P.M."/>
            <person name="An Z."/>
            <person name="de Beer Z.W."/>
            <person name="De Vos L."/>
            <person name="Chen L."/>
            <person name="Duong T.A."/>
            <person name="Gao Y."/>
            <person name="Hammerbacher A."/>
            <person name="Kikkert J.R."/>
            <person name="Li Y."/>
            <person name="Li H."/>
            <person name="Li K."/>
            <person name="Li Q."/>
            <person name="Liu X."/>
            <person name="Ma X."/>
            <person name="Naidoo K."/>
            <person name="Pethybridge S.J."/>
            <person name="Sun J."/>
            <person name="Steenkamp E.T."/>
            <person name="van der Nest M.A."/>
            <person name="van Wyk S."/>
            <person name="Wingfield M.J."/>
            <person name="Xiong C."/>
            <person name="Yue Q."/>
            <person name="Zhang X."/>
        </authorList>
    </citation>
    <scope>NUCLEOTIDE SEQUENCE [LARGE SCALE GENOMIC DNA]</scope>
    <source>
        <strain evidence="1 2">BP5796</strain>
    </source>
</reference>
<dbReference type="Proteomes" id="UP000256328">
    <property type="component" value="Unassembled WGS sequence"/>
</dbReference>
<dbReference type="PANTHER" id="PTHR34071:SF2">
    <property type="entry name" value="FLAVIN-NUCLEOTIDE-BINDING PROTEIN"/>
    <property type="match status" value="1"/>
</dbReference>
<dbReference type="Pfam" id="PF12900">
    <property type="entry name" value="Pyridox_ox_2"/>
    <property type="match status" value="1"/>
</dbReference>
<keyword evidence="2" id="KW-1185">Reference proteome</keyword>
<protein>
    <recommendedName>
        <fullName evidence="3">Flavin-nucleotide-binding protein</fullName>
    </recommendedName>
</protein>
<dbReference type="OrthoDB" id="444432at2759"/>
<dbReference type="SUPFAM" id="SSF50475">
    <property type="entry name" value="FMN-binding split barrel"/>
    <property type="match status" value="1"/>
</dbReference>
<dbReference type="InterPro" id="IPR024747">
    <property type="entry name" value="Pyridox_Oxase-rel"/>
</dbReference>
<dbReference type="AlphaFoldDB" id="A0A3D8T9V8"/>
<dbReference type="Gene3D" id="2.30.110.10">
    <property type="entry name" value="Electron Transport, Fmn-binding Protein, Chain A"/>
    <property type="match status" value="1"/>
</dbReference>
<evidence type="ECO:0008006" key="3">
    <source>
        <dbReference type="Google" id="ProtNLM"/>
    </source>
</evidence>